<keyword evidence="2" id="KW-1185">Reference proteome</keyword>
<dbReference type="Proteomes" id="UP000672526">
    <property type="component" value="Unassembled WGS sequence"/>
</dbReference>
<sequence length="129" mass="14502">MSAAGQCEKRIIVETKLGTTTTADAMQKNLQQRKSTTEFNGGSAGNAVLLRFSLDAVVGRTEAVFAEIAEVRERFVKRVLREVVVLEEKAQISERLLYRDQVRQLYMDVPCLKACAERIHVDKSLCILE</sequence>
<name>A0ABM8SH34_9BURK</name>
<organism evidence="1 2">
    <name type="scientific">Paraburkholderia haematera</name>
    <dbReference type="NCBI Taxonomy" id="2793077"/>
    <lineage>
        <taxon>Bacteria</taxon>
        <taxon>Pseudomonadati</taxon>
        <taxon>Pseudomonadota</taxon>
        <taxon>Betaproteobacteria</taxon>
        <taxon>Burkholderiales</taxon>
        <taxon>Burkholderiaceae</taxon>
        <taxon>Paraburkholderia</taxon>
    </lineage>
</organism>
<comment type="caution">
    <text evidence="1">The sequence shown here is derived from an EMBL/GenBank/DDBJ whole genome shotgun (WGS) entry which is preliminary data.</text>
</comment>
<reference evidence="1 2" key="1">
    <citation type="submission" date="2021-02" db="EMBL/GenBank/DDBJ databases">
        <authorList>
            <person name="Vanwijnsberghe S."/>
        </authorList>
    </citation>
    <scope>NUCLEOTIDE SEQUENCE [LARGE SCALE GENOMIC DNA]</scope>
    <source>
        <strain evidence="1 2">LMG 31837</strain>
    </source>
</reference>
<evidence type="ECO:0000313" key="1">
    <source>
        <dbReference type="EMBL" id="CAE6809298.1"/>
    </source>
</evidence>
<evidence type="ECO:0000313" key="2">
    <source>
        <dbReference type="Proteomes" id="UP000672526"/>
    </source>
</evidence>
<proteinExistence type="predicted"/>
<protein>
    <submittedName>
        <fullName evidence="1">Uncharacterized protein</fullName>
    </submittedName>
</protein>
<dbReference type="EMBL" id="CAJNBK010000022">
    <property type="protein sequence ID" value="CAE6809298.1"/>
    <property type="molecule type" value="Genomic_DNA"/>
</dbReference>
<gene>
    <name evidence="1" type="ORF">R69888_05585</name>
</gene>
<accession>A0ABM8SH34</accession>